<protein>
    <submittedName>
        <fullName evidence="2">Uncharacterized protein</fullName>
    </submittedName>
</protein>
<proteinExistence type="predicted"/>
<organism evidence="2 3">
    <name type="scientific">Psilocybe cf. subviscida</name>
    <dbReference type="NCBI Taxonomy" id="2480587"/>
    <lineage>
        <taxon>Eukaryota</taxon>
        <taxon>Fungi</taxon>
        <taxon>Dikarya</taxon>
        <taxon>Basidiomycota</taxon>
        <taxon>Agaricomycotina</taxon>
        <taxon>Agaricomycetes</taxon>
        <taxon>Agaricomycetidae</taxon>
        <taxon>Agaricales</taxon>
        <taxon>Agaricineae</taxon>
        <taxon>Strophariaceae</taxon>
        <taxon>Psilocybe</taxon>
    </lineage>
</organism>
<feature type="region of interest" description="Disordered" evidence="1">
    <location>
        <begin position="40"/>
        <end position="142"/>
    </location>
</feature>
<evidence type="ECO:0000313" key="2">
    <source>
        <dbReference type="EMBL" id="KAF5323267.1"/>
    </source>
</evidence>
<dbReference type="EMBL" id="JAACJJ010000019">
    <property type="protein sequence ID" value="KAF5323267.1"/>
    <property type="molecule type" value="Genomic_DNA"/>
</dbReference>
<evidence type="ECO:0000256" key="1">
    <source>
        <dbReference type="SAM" id="MobiDB-lite"/>
    </source>
</evidence>
<evidence type="ECO:0000313" key="3">
    <source>
        <dbReference type="Proteomes" id="UP000567179"/>
    </source>
</evidence>
<accession>A0A8H5BH73</accession>
<reference evidence="2 3" key="1">
    <citation type="journal article" date="2020" name="ISME J.">
        <title>Uncovering the hidden diversity of litter-decomposition mechanisms in mushroom-forming fungi.</title>
        <authorList>
            <person name="Floudas D."/>
            <person name="Bentzer J."/>
            <person name="Ahren D."/>
            <person name="Johansson T."/>
            <person name="Persson P."/>
            <person name="Tunlid A."/>
        </authorList>
    </citation>
    <scope>NUCLEOTIDE SEQUENCE [LARGE SCALE GENOMIC DNA]</scope>
    <source>
        <strain evidence="2 3">CBS 101986</strain>
    </source>
</reference>
<dbReference type="AlphaFoldDB" id="A0A8H5BH73"/>
<keyword evidence="3" id="KW-1185">Reference proteome</keyword>
<comment type="caution">
    <text evidence="2">The sequence shown here is derived from an EMBL/GenBank/DDBJ whole genome shotgun (WGS) entry which is preliminary data.</text>
</comment>
<feature type="compositionally biased region" description="Basic residues" evidence="1">
    <location>
        <begin position="112"/>
        <end position="130"/>
    </location>
</feature>
<feature type="compositionally biased region" description="Basic and acidic residues" evidence="1">
    <location>
        <begin position="131"/>
        <end position="142"/>
    </location>
</feature>
<gene>
    <name evidence="2" type="ORF">D9619_013546</name>
</gene>
<dbReference type="Gene3D" id="3.60.130.30">
    <property type="match status" value="1"/>
</dbReference>
<sequence>MQRQTRSGKSFAPWEGPVLLPYNDGFNFEQLVRDATALEQTLCDESSPPPVDYPPIVALTNSMAAASMEPQAAEGNSSPDQPNAPDSYARPAPTPLDKAGSESDEDAAAEGRKRRKARKSHDARGKKRAKQKGEAIEFSHPKPRPDFAAKFVHSASPIASSKDLSKSRVVKTGYTALKVVDDKKGRREYTLEELVGPNSPHKFRYVPWDGSKPIPIVSPTGVLTAVLAGHPNDPNWPKLAEEAAALLKNAAERVTVKADDVPHRRGAFVALPCGVSHGGGQPKPMNLGQSSKINEKIVKELNGSKPFQRISGYTNSVMATWAPKLHEHYGAALNALYKHDDDLIPIFPRSVFAASSYNLGPRTACFPHTDFANLPYGWCAVTALGNYDYTTGGHIVLWDCGLVIEFPPGATILLPSATVTHSNTPVAAHETRYSFAQYTAGAIFRWVDNEFQRAQDYYAWLKKDKKKWDERAEQDKNRWSFGLSLLPVFKVPSKADAM</sequence>
<dbReference type="OrthoDB" id="3025143at2759"/>
<dbReference type="Proteomes" id="UP000567179">
    <property type="component" value="Unassembled WGS sequence"/>
</dbReference>
<name>A0A8H5BH73_9AGAR</name>